<feature type="chain" id="PRO_5035289954" evidence="3">
    <location>
        <begin position="27"/>
        <end position="295"/>
    </location>
</feature>
<evidence type="ECO:0000256" key="2">
    <source>
        <dbReference type="SAM" id="Phobius"/>
    </source>
</evidence>
<keyword evidence="2" id="KW-0472">Membrane</keyword>
<dbReference type="EMBL" id="BNAI01000002">
    <property type="protein sequence ID" value="GHF14116.1"/>
    <property type="molecule type" value="Genomic_DNA"/>
</dbReference>
<keyword evidence="2" id="KW-0812">Transmembrane</keyword>
<gene>
    <name evidence="4" type="ORF">GCM10011600_13810</name>
</gene>
<keyword evidence="2" id="KW-1133">Transmembrane helix</keyword>
<feature type="transmembrane region" description="Helical" evidence="2">
    <location>
        <begin position="203"/>
        <end position="223"/>
    </location>
</feature>
<dbReference type="RefSeq" id="WP_191282737.1">
    <property type="nucleotide sequence ID" value="NZ_BNAI01000002.1"/>
</dbReference>
<sequence>MTRFRSVLAVAFAALLVLAPASLARAEGSVPSEVAAYVTDGSLVAQLNDVYGVDADGDGIDFDETTKTGVIERVHVWSAELREGEDTEHPLDLLNEWVVPITIADAPVGLATIWINPATARPELALFEADADLATALSAVADGSSLVHDLDSAAWLALAADGTLTPLVPGTTGLTTPVPIDDVALLPPAGGAAGAGGDPGTGVGFAIAVVLLLLVIIVVALVLPGLRAKKPDADAEPDADAQQVADIEVAPVAAETVPEEPETVPEEPEAAPEEPEAAPKKPAPRKKKTPPPPAD</sequence>
<keyword evidence="3" id="KW-0732">Signal</keyword>
<reference evidence="4" key="1">
    <citation type="journal article" date="2014" name="Int. J. Syst. Evol. Microbiol.">
        <title>Complete genome sequence of Corynebacterium casei LMG S-19264T (=DSM 44701T), isolated from a smear-ripened cheese.</title>
        <authorList>
            <consortium name="US DOE Joint Genome Institute (JGI-PGF)"/>
            <person name="Walter F."/>
            <person name="Albersmeier A."/>
            <person name="Kalinowski J."/>
            <person name="Ruckert C."/>
        </authorList>
    </citation>
    <scope>NUCLEOTIDE SEQUENCE</scope>
    <source>
        <strain evidence="4">CGMCC 1.16548</strain>
    </source>
</reference>
<evidence type="ECO:0000313" key="4">
    <source>
        <dbReference type="EMBL" id="GHF14116.1"/>
    </source>
</evidence>
<evidence type="ECO:0000256" key="1">
    <source>
        <dbReference type="SAM" id="MobiDB-lite"/>
    </source>
</evidence>
<comment type="caution">
    <text evidence="4">The sequence shown here is derived from an EMBL/GenBank/DDBJ whole genome shotgun (WGS) entry which is preliminary data.</text>
</comment>
<dbReference type="AlphaFoldDB" id="A0A8J3M0E9"/>
<reference evidence="4" key="2">
    <citation type="submission" date="2020-09" db="EMBL/GenBank/DDBJ databases">
        <authorList>
            <person name="Sun Q."/>
            <person name="Zhou Y."/>
        </authorList>
    </citation>
    <scope>NUCLEOTIDE SEQUENCE</scope>
    <source>
        <strain evidence="4">CGMCC 1.16548</strain>
    </source>
</reference>
<organism evidence="4 5">
    <name type="scientific">Pseudolysinimonas yzui</name>
    <dbReference type="NCBI Taxonomy" id="2708254"/>
    <lineage>
        <taxon>Bacteria</taxon>
        <taxon>Bacillati</taxon>
        <taxon>Actinomycetota</taxon>
        <taxon>Actinomycetes</taxon>
        <taxon>Micrococcales</taxon>
        <taxon>Microbacteriaceae</taxon>
        <taxon>Pseudolysinimonas</taxon>
    </lineage>
</organism>
<name>A0A8J3M0E9_9MICO</name>
<feature type="compositionally biased region" description="Acidic residues" evidence="1">
    <location>
        <begin position="257"/>
        <end position="276"/>
    </location>
</feature>
<keyword evidence="5" id="KW-1185">Reference proteome</keyword>
<feature type="compositionally biased region" description="Low complexity" evidence="1">
    <location>
        <begin position="240"/>
        <end position="256"/>
    </location>
</feature>
<feature type="region of interest" description="Disordered" evidence="1">
    <location>
        <begin position="231"/>
        <end position="295"/>
    </location>
</feature>
<proteinExistence type="predicted"/>
<dbReference type="Proteomes" id="UP000617531">
    <property type="component" value="Unassembled WGS sequence"/>
</dbReference>
<protein>
    <submittedName>
        <fullName evidence="4">Uncharacterized protein</fullName>
    </submittedName>
</protein>
<evidence type="ECO:0000256" key="3">
    <source>
        <dbReference type="SAM" id="SignalP"/>
    </source>
</evidence>
<accession>A0A8J3M0E9</accession>
<evidence type="ECO:0000313" key="5">
    <source>
        <dbReference type="Proteomes" id="UP000617531"/>
    </source>
</evidence>
<feature type="signal peptide" evidence="3">
    <location>
        <begin position="1"/>
        <end position="26"/>
    </location>
</feature>